<feature type="domain" description="EGF-like" evidence="3">
    <location>
        <begin position="566"/>
        <end position="606"/>
    </location>
</feature>
<dbReference type="Pfam" id="PF03302">
    <property type="entry name" value="VSP"/>
    <property type="match status" value="2"/>
</dbReference>
<accession>V6U2B8</accession>
<dbReference type="VEuPathDB" id="GiardiaDB:QR46_4851"/>
<organism evidence="4 5">
    <name type="scientific">Giardia intestinalis</name>
    <name type="common">Giardia lamblia</name>
    <dbReference type="NCBI Taxonomy" id="5741"/>
    <lineage>
        <taxon>Eukaryota</taxon>
        <taxon>Metamonada</taxon>
        <taxon>Diplomonadida</taxon>
        <taxon>Hexamitidae</taxon>
        <taxon>Giardiinae</taxon>
        <taxon>Giardia</taxon>
    </lineage>
</organism>
<feature type="chain" id="PRO_5004753916" evidence="2">
    <location>
        <begin position="20"/>
        <end position="1163"/>
    </location>
</feature>
<feature type="domain" description="EGF-like" evidence="3">
    <location>
        <begin position="824"/>
        <end position="854"/>
    </location>
</feature>
<dbReference type="PANTHER" id="PTHR23275">
    <property type="entry name" value="CABRIOLET.-RELATED"/>
    <property type="match status" value="1"/>
</dbReference>
<feature type="domain" description="EGF-like" evidence="3">
    <location>
        <begin position="855"/>
        <end position="890"/>
    </location>
</feature>
<dbReference type="AlphaFoldDB" id="V6U2B8"/>
<gene>
    <name evidence="4" type="ORF">GSB_150322</name>
</gene>
<keyword evidence="1" id="KW-0472">Membrane</keyword>
<evidence type="ECO:0000313" key="5">
    <source>
        <dbReference type="Proteomes" id="UP000018040"/>
    </source>
</evidence>
<feature type="domain" description="EGF-like" evidence="3">
    <location>
        <begin position="1035"/>
        <end position="1083"/>
    </location>
</feature>
<dbReference type="PANTHER" id="PTHR23275:SF100">
    <property type="entry name" value="EGF-LIKE DOMAIN-CONTAINING PROTEIN"/>
    <property type="match status" value="1"/>
</dbReference>
<proteinExistence type="predicted"/>
<feature type="domain" description="EGF-like" evidence="3">
    <location>
        <begin position="202"/>
        <end position="245"/>
    </location>
</feature>
<name>V6U2B8_GIAIN</name>
<dbReference type="VEuPathDB" id="GiardiaDB:GL50581_691"/>
<keyword evidence="2" id="KW-0732">Signal</keyword>
<evidence type="ECO:0000256" key="1">
    <source>
        <dbReference type="SAM" id="Phobius"/>
    </source>
</evidence>
<evidence type="ECO:0000313" key="4">
    <source>
        <dbReference type="EMBL" id="ESU45328.1"/>
    </source>
</evidence>
<dbReference type="Gene3D" id="2.10.220.10">
    <property type="entry name" value="Hormone Receptor, Insulin-like Growth Factor Receptor 1, Chain A, domain 2"/>
    <property type="match status" value="3"/>
</dbReference>
<dbReference type="OrthoDB" id="300641at2759"/>
<feature type="signal peptide" evidence="2">
    <location>
        <begin position="1"/>
        <end position="19"/>
    </location>
</feature>
<keyword evidence="1" id="KW-1133">Transmembrane helix</keyword>
<dbReference type="EMBL" id="AHHH01000007">
    <property type="protein sequence ID" value="ESU45328.1"/>
    <property type="molecule type" value="Genomic_DNA"/>
</dbReference>
<feature type="domain" description="EGF-like" evidence="3">
    <location>
        <begin position="729"/>
        <end position="763"/>
    </location>
</feature>
<dbReference type="InterPro" id="IPR005127">
    <property type="entry name" value="Giardia_VSP"/>
</dbReference>
<feature type="transmembrane region" description="Helical" evidence="1">
    <location>
        <begin position="1115"/>
        <end position="1140"/>
    </location>
</feature>
<protein>
    <submittedName>
        <fullName evidence="4">Variant-specific surface protein</fullName>
    </submittedName>
</protein>
<sequence>MRVYITMLILLSVLIASQAARCTHSYQVNDCVEGRCEEINGHELCMECKNNGYIPINGYCQKYDSSRYSSCKNADGTGITTQRQCGMCTGSMHLYKGGCYSCGSIYPGSLICHKCGRGVCTSCTKGFFINPAASQTIDSCIRCDDTTGVSGFVGVSGCSRCQPPLSSADSKVARCRACQLSTHKPNIKGDTCYKCKIPDCFKCKADNTCEVCSNFKYLKGTTRSYCVSDCGIGFYGVSTPVHRCEKCSATCRACGGPTEIQCIACHESENYFLAGKNGVGKCISCGDERGYAGWKGIANCKSCTVPSSPGVVVCNTCEQGYSLIDGRCKADCDDSSGKCVVNSCHVIIGDKSLCSLCTEGYAPIEGVCTESQSTNPSGCVASSGQCSKCGAGYFLYYGGCYSGSVDAYKTICLEIGTEPDRIGLCKICADGFQNNNGVCVPCWDPYCKTCGHDATKCDTCLDGYYDPSFCTRCHSSCKACAGEGSKQCLTCPSNKYFRFVYESSGMCVDASQCGYGMYADSSSHKCTRCSTGCSTCNESGDDKCTSCPIRTHFLDDSGSGSGRCVECGDTTNPKGIAGCRECNSEGGSVRCLVCRPGHTLVDGKCQSHCQDPTNCAEGSCVVGVGENLYCRLCKTSGYAPVDGICTDIAGTNPSGCVPGADPDSARRCLQCGAGYFLYMGGCYKGDTPVGKSVCTWAGVDGPITRTNYGPGLCNVCAKGYENQEGVCRPCATSNCDQCRTVDQAEVCTHCTLGYVLDQMGTCSIQTIGSCTVPDCAACADDGKCQRCGLGFFLTSAGTCVDNCRIIPGYYAVKNVETMVARCAQCEIPNCRVCGTDVLCTVCKDGYFSSNKGCVRCSSECTTCVAGGAEDCTSCPLGYAVTSESRVGRCERPCTPSTAGCKGCGANINGASYCSVCSAQTAFPLNGRCTEPSARAASACISIVDGTCTRCADGYFLLSGGCYQVDTYPGRTVCRAEEHGVCIKGAHGNMVSPSGVLQDCPVTHCAECTVDACALCKVGYVSVENRCQRCAQGCVACAVPNDPQMCTLCDRGYYPSTTGPAFTCTPCSASNNGMTGVSGCTYCEPPGGMVGPVLCYTFDAVPSVVPPEPSPPRRTALVVGVSVTVALLVAGLVGFLLWWFLCRHTHPHQVYSASAECVRHRLIE</sequence>
<reference evidence="4 5" key="2">
    <citation type="journal article" date="2013" name="Genome Biol. Evol.">
        <title>Genome sequencing of Giardia lamblia genotypes A2 and B isolates (DH and GS) and comparative analysis with the genomes of genotypes A1 and E (WB and Pig).</title>
        <authorList>
            <person name="Adam R.D."/>
            <person name="Dahlstrom E.W."/>
            <person name="Martens C.A."/>
            <person name="Bruno D.P."/>
            <person name="Barbian K.D."/>
            <person name="Ricklefs S.M."/>
            <person name="Hernandez M.M."/>
            <person name="Narla N.P."/>
            <person name="Patel R.B."/>
            <person name="Porcella S.F."/>
            <person name="Nash T.E."/>
        </authorList>
    </citation>
    <scope>NUCLEOTIDE SEQUENCE [LARGE SCALE GENOMIC DNA]</scope>
    <source>
        <strain evidence="4 5">GS</strain>
    </source>
</reference>
<dbReference type="InterPro" id="IPR009030">
    <property type="entry name" value="Growth_fac_rcpt_cys_sf"/>
</dbReference>
<feature type="domain" description="EGF-like" evidence="3">
    <location>
        <begin position="331"/>
        <end position="369"/>
    </location>
</feature>
<dbReference type="Proteomes" id="UP000018040">
    <property type="component" value="Unassembled WGS sequence"/>
</dbReference>
<dbReference type="SMART" id="SM00181">
    <property type="entry name" value="EGF"/>
    <property type="match status" value="11"/>
</dbReference>
<feature type="domain" description="EGF-like" evidence="3">
    <location>
        <begin position="284"/>
        <end position="329"/>
    </location>
</feature>
<dbReference type="InterPro" id="IPR006212">
    <property type="entry name" value="Furin_repeat"/>
</dbReference>
<feature type="domain" description="EGF-like" evidence="3">
    <location>
        <begin position="608"/>
        <end position="646"/>
    </location>
</feature>
<dbReference type="InterPro" id="IPR052798">
    <property type="entry name" value="Giardia_VSA"/>
</dbReference>
<dbReference type="VEuPathDB" id="GiardiaDB:DHA2_154580"/>
<comment type="caution">
    <text evidence="4">The sequence shown here is derived from an EMBL/GenBank/DDBJ whole genome shotgun (WGS) entry which is preliminary data.</text>
</comment>
<feature type="domain" description="EGF-like" evidence="3">
    <location>
        <begin position="21"/>
        <end position="61"/>
    </location>
</feature>
<keyword evidence="1" id="KW-0812">Transmembrane</keyword>
<evidence type="ECO:0000259" key="3">
    <source>
        <dbReference type="SMART" id="SM00181"/>
    </source>
</evidence>
<dbReference type="VEuPathDB" id="GiardiaDB:GL50803_00115066"/>
<dbReference type="InterPro" id="IPR000742">
    <property type="entry name" value="EGF"/>
</dbReference>
<dbReference type="SMART" id="SM00261">
    <property type="entry name" value="FU"/>
    <property type="match status" value="10"/>
</dbReference>
<dbReference type="SUPFAM" id="SSF57184">
    <property type="entry name" value="Growth factor receptor domain"/>
    <property type="match status" value="7"/>
</dbReference>
<feature type="domain" description="EGF-like" evidence="3">
    <location>
        <begin position="769"/>
        <end position="800"/>
    </location>
</feature>
<reference evidence="5" key="1">
    <citation type="submission" date="2012-02" db="EMBL/GenBank/DDBJ databases">
        <title>Genome sequencing of Giardia lamblia Genotypes A2 and B isolates (DH and GS) and comparative analysis with the genomes of Genotypes A1 and E (WB and Pig).</title>
        <authorList>
            <person name="Adam R."/>
            <person name="Dahlstrom E."/>
            <person name="Martens C."/>
            <person name="Bruno D."/>
            <person name="Barbian K."/>
            <person name="Porcella S.F."/>
            <person name="Nash T."/>
        </authorList>
    </citation>
    <scope>NUCLEOTIDE SEQUENCE</scope>
    <source>
        <strain evidence="5">GS</strain>
    </source>
</reference>
<evidence type="ECO:0000256" key="2">
    <source>
        <dbReference type="SAM" id="SignalP"/>
    </source>
</evidence>